<comment type="caution">
    <text evidence="2">The sequence shown here is derived from an EMBL/GenBank/DDBJ whole genome shotgun (WGS) entry which is preliminary data.</text>
</comment>
<dbReference type="Proteomes" id="UP000195139">
    <property type="component" value="Unassembled WGS sequence"/>
</dbReference>
<proteinExistence type="predicted"/>
<reference evidence="1 3" key="2">
    <citation type="submission" date="2018-07" db="EMBL/GenBank/DDBJ databases">
        <title>The Genome Sequence of Enterococcus sp. DIV0659b.</title>
        <authorList>
            <consortium name="The Broad Institute Genomics Platform"/>
            <consortium name="The Broad Institute Genomic Center for Infectious Diseases"/>
            <person name="Earl A."/>
            <person name="Manson A."/>
            <person name="Schwartman J."/>
            <person name="Gilmore M."/>
            <person name="Abouelleil A."/>
            <person name="Cao P."/>
            <person name="Chapman S."/>
            <person name="Cusick C."/>
            <person name="Shea T."/>
            <person name="Young S."/>
            <person name="Neafsey D."/>
            <person name="Nusbaum C."/>
            <person name="Birren B."/>
        </authorList>
    </citation>
    <scope>NUCLEOTIDE SEQUENCE [LARGE SCALE GENOMIC DNA]</scope>
    <source>
        <strain evidence="1 3">4G2_DIV0659</strain>
    </source>
</reference>
<dbReference type="STRING" id="1834181.A5880_000583"/>
<organism evidence="2">
    <name type="scientific">Candidatus Enterococcus mansonii</name>
    <dbReference type="NCBI Taxonomy" id="1834181"/>
    <lineage>
        <taxon>Bacteria</taxon>
        <taxon>Bacillati</taxon>
        <taxon>Bacillota</taxon>
        <taxon>Bacilli</taxon>
        <taxon>Lactobacillales</taxon>
        <taxon>Enterococcaceae</taxon>
        <taxon>Enterococcus</taxon>
    </lineage>
</organism>
<name>A0A242CJ19_9ENTE</name>
<gene>
    <name evidence="2" type="ORF">A5880_000583</name>
    <name evidence="1" type="ORF">A5880_002685</name>
</gene>
<evidence type="ECO:0000313" key="3">
    <source>
        <dbReference type="Proteomes" id="UP000195139"/>
    </source>
</evidence>
<evidence type="ECO:0000313" key="1">
    <source>
        <dbReference type="EMBL" id="MEI5995095.1"/>
    </source>
</evidence>
<keyword evidence="3" id="KW-1185">Reference proteome</keyword>
<evidence type="ECO:0000313" key="2">
    <source>
        <dbReference type="EMBL" id="OTO09900.1"/>
    </source>
</evidence>
<dbReference type="AlphaFoldDB" id="A0A242CJ19"/>
<reference evidence="2" key="1">
    <citation type="submission" date="2017-05" db="EMBL/GenBank/DDBJ databases">
        <title>The Genome Sequence of Enterococcus sp. 4G2_DIV0659.</title>
        <authorList>
            <consortium name="The Broad Institute Genomics Platform"/>
            <consortium name="The Broad Institute Genomic Center for Infectious Diseases"/>
            <person name="Earl A."/>
            <person name="Manson A."/>
            <person name="Schwartman J."/>
            <person name="Gilmore M."/>
            <person name="Abouelleil A."/>
            <person name="Cao P."/>
            <person name="Chapman S."/>
            <person name="Cusick C."/>
            <person name="Shea T."/>
            <person name="Young S."/>
            <person name="Neafsey D."/>
            <person name="Nusbaum C."/>
            <person name="Birren B."/>
        </authorList>
    </citation>
    <scope>NUCLEOTIDE SEQUENCE [LARGE SCALE GENOMIC DNA]</scope>
    <source>
        <strain evidence="2">4G2_DIV0659</strain>
    </source>
</reference>
<dbReference type="EMBL" id="NGLE02000001">
    <property type="protein sequence ID" value="MEI5995095.1"/>
    <property type="molecule type" value="Genomic_DNA"/>
</dbReference>
<accession>A0A242CJ19</accession>
<dbReference type="RefSeq" id="WP_086329513.1">
    <property type="nucleotide sequence ID" value="NZ_NGLE02000001.1"/>
</dbReference>
<sequence length="83" mass="9622">MLILGIILCFFLIAMIVKNRKKPFNDVPQIKKPTKTLSLDEKLKIEKDETIEQLITTITKIEKQSIHQLTTSLNNLKEENTKL</sequence>
<protein>
    <submittedName>
        <fullName evidence="2">Uncharacterized protein</fullName>
    </submittedName>
</protein>
<dbReference type="EMBL" id="NGLE01000001">
    <property type="protein sequence ID" value="OTO09900.1"/>
    <property type="molecule type" value="Genomic_DNA"/>
</dbReference>